<comment type="caution">
    <text evidence="1">The sequence shown here is derived from an EMBL/GenBank/DDBJ whole genome shotgun (WGS) entry which is preliminary data.</text>
</comment>
<sequence>MGVFSFQQEVEAEHTHPSHPSRPAADWFAPIRIPLLRSVAKTGWTTLLSHCGYKRRQALTVALRAANVVLELFSARCNLSKLASNPCSETSLILPGLEIGDWSCPGRTSRRLDVPSCPAALGTWLLVPPCLSARYCRPLLSAERHQQNKLPLPRP</sequence>
<gene>
    <name evidence="1" type="ORF">BDP81DRAFT_17920</name>
</gene>
<evidence type="ECO:0000313" key="1">
    <source>
        <dbReference type="EMBL" id="KAK1656254.1"/>
    </source>
</evidence>
<dbReference type="RefSeq" id="XP_060452298.1">
    <property type="nucleotide sequence ID" value="XM_060582253.1"/>
</dbReference>
<proteinExistence type="predicted"/>
<accession>A0AAJ0EP50</accession>
<dbReference type="EMBL" id="JAHMHQ010000001">
    <property type="protein sequence ID" value="KAK1656254.1"/>
    <property type="molecule type" value="Genomic_DNA"/>
</dbReference>
<organism evidence="1 2">
    <name type="scientific">Colletotrichum phormii</name>
    <dbReference type="NCBI Taxonomy" id="359342"/>
    <lineage>
        <taxon>Eukaryota</taxon>
        <taxon>Fungi</taxon>
        <taxon>Dikarya</taxon>
        <taxon>Ascomycota</taxon>
        <taxon>Pezizomycotina</taxon>
        <taxon>Sordariomycetes</taxon>
        <taxon>Hypocreomycetidae</taxon>
        <taxon>Glomerellales</taxon>
        <taxon>Glomerellaceae</taxon>
        <taxon>Colletotrichum</taxon>
        <taxon>Colletotrichum acutatum species complex</taxon>
    </lineage>
</organism>
<reference evidence="1" key="1">
    <citation type="submission" date="2021-06" db="EMBL/GenBank/DDBJ databases">
        <title>Comparative genomics, transcriptomics and evolutionary studies reveal genomic signatures of adaptation to plant cell wall in hemibiotrophic fungi.</title>
        <authorList>
            <consortium name="DOE Joint Genome Institute"/>
            <person name="Baroncelli R."/>
            <person name="Diaz J.F."/>
            <person name="Benocci T."/>
            <person name="Peng M."/>
            <person name="Battaglia E."/>
            <person name="Haridas S."/>
            <person name="Andreopoulos W."/>
            <person name="Labutti K."/>
            <person name="Pangilinan J."/>
            <person name="Floch G.L."/>
            <person name="Makela M.R."/>
            <person name="Henrissat B."/>
            <person name="Grigoriev I.V."/>
            <person name="Crouch J.A."/>
            <person name="De Vries R.P."/>
            <person name="Sukno S.A."/>
            <person name="Thon M.R."/>
        </authorList>
    </citation>
    <scope>NUCLEOTIDE SEQUENCE</scope>
    <source>
        <strain evidence="1">CBS 102054</strain>
    </source>
</reference>
<dbReference type="Proteomes" id="UP001243989">
    <property type="component" value="Unassembled WGS sequence"/>
</dbReference>
<protein>
    <submittedName>
        <fullName evidence="1">Uncharacterized protein</fullName>
    </submittedName>
</protein>
<name>A0AAJ0EP50_9PEZI</name>
<keyword evidence="2" id="KW-1185">Reference proteome</keyword>
<evidence type="ECO:0000313" key="2">
    <source>
        <dbReference type="Proteomes" id="UP001243989"/>
    </source>
</evidence>
<dbReference type="GeneID" id="85467115"/>
<dbReference type="AlphaFoldDB" id="A0AAJ0EP50"/>